<accession>A0A4P6YWX4</accession>
<dbReference type="Gene3D" id="3.40.50.10170">
    <property type="match status" value="1"/>
</dbReference>
<dbReference type="NCBIfam" id="TIGR00762">
    <property type="entry name" value="DegV"/>
    <property type="match status" value="1"/>
</dbReference>
<dbReference type="InterPro" id="IPR003797">
    <property type="entry name" value="DegV"/>
</dbReference>
<name>A0A4P6YWX4_9LACO</name>
<protein>
    <submittedName>
        <fullName evidence="2">DegV family protein</fullName>
    </submittedName>
</protein>
<dbReference type="Gene3D" id="3.30.1180.10">
    <property type="match status" value="1"/>
</dbReference>
<evidence type="ECO:0000313" key="3">
    <source>
        <dbReference type="Proteomes" id="UP000292886"/>
    </source>
</evidence>
<reference evidence="3" key="1">
    <citation type="submission" date="2019-03" db="EMBL/GenBank/DDBJ databases">
        <title>Weissella sp. 26KH-42 Genome sequencing.</title>
        <authorList>
            <person name="Heo J."/>
            <person name="Kim S.-J."/>
            <person name="Kim J.-S."/>
            <person name="Hong S.-B."/>
            <person name="Kwon S.-W."/>
        </authorList>
    </citation>
    <scope>NUCLEOTIDE SEQUENCE [LARGE SCALE GENOMIC DNA]</scope>
    <source>
        <strain evidence="3">26KH-42</strain>
    </source>
</reference>
<dbReference type="EMBL" id="CP037940">
    <property type="protein sequence ID" value="QBO37344.1"/>
    <property type="molecule type" value="Genomic_DNA"/>
</dbReference>
<dbReference type="GO" id="GO:0008289">
    <property type="term" value="F:lipid binding"/>
    <property type="evidence" value="ECO:0007669"/>
    <property type="project" value="UniProtKB-KW"/>
</dbReference>
<proteinExistence type="predicted"/>
<dbReference type="AlphaFoldDB" id="A0A4P6YWX4"/>
<dbReference type="Proteomes" id="UP000292886">
    <property type="component" value="Chromosome"/>
</dbReference>
<dbReference type="KEGG" id="wei:EQG49_13155"/>
<dbReference type="PANTHER" id="PTHR33434:SF8">
    <property type="entry name" value="DEGV DOMAIN-CONTAINING PROTEIN SPR1019"/>
    <property type="match status" value="1"/>
</dbReference>
<dbReference type="PROSITE" id="PS51482">
    <property type="entry name" value="DEGV"/>
    <property type="match status" value="1"/>
</dbReference>
<gene>
    <name evidence="2" type="ORF">EQG49_13155</name>
</gene>
<dbReference type="InterPro" id="IPR050270">
    <property type="entry name" value="DegV_domain_contain"/>
</dbReference>
<keyword evidence="1" id="KW-0446">Lipid-binding</keyword>
<dbReference type="Pfam" id="PF02645">
    <property type="entry name" value="DegV"/>
    <property type="match status" value="1"/>
</dbReference>
<keyword evidence="3" id="KW-1185">Reference proteome</keyword>
<organism evidence="2 3">
    <name type="scientific">Periweissella cryptocerci</name>
    <dbReference type="NCBI Taxonomy" id="2506420"/>
    <lineage>
        <taxon>Bacteria</taxon>
        <taxon>Bacillati</taxon>
        <taxon>Bacillota</taxon>
        <taxon>Bacilli</taxon>
        <taxon>Lactobacillales</taxon>
        <taxon>Lactobacillaceae</taxon>
        <taxon>Periweissella</taxon>
    </lineage>
</organism>
<evidence type="ECO:0000313" key="2">
    <source>
        <dbReference type="EMBL" id="QBO37344.1"/>
    </source>
</evidence>
<dbReference type="PANTHER" id="PTHR33434">
    <property type="entry name" value="DEGV DOMAIN-CONTAINING PROTEIN DR_1986-RELATED"/>
    <property type="match status" value="1"/>
</dbReference>
<dbReference type="OrthoDB" id="5429275at2"/>
<dbReference type="InterPro" id="IPR043168">
    <property type="entry name" value="DegV_C"/>
</dbReference>
<dbReference type="RefSeq" id="WP_133364421.1">
    <property type="nucleotide sequence ID" value="NZ_CP037940.1"/>
</dbReference>
<sequence>MTQIKIATDSSVQLSPDEIAENNITIVPLSLMIDGTVYSDGVTITRTEFMEKMAVAKALPKTSQPPIGAFVDAYDALAGDDVEVLSIHMMESISGTVHSAEQAAQLSKTDVTVIDSEVTDRAMGFQVLTAAKMAAEGKSMAEILARLEEIKQHTKLFLTVPMLDNLVAGGRLNKAVGVIGGLLNIKVVIEVVKGHITIAAKGRGMKTIHKYFDHIYEEMQTFGSIKRIGVSHAGALEGALVVAEKVRGMFPGTEVYIEQTSPIISTHVGPGVVAIMYEYGE</sequence>
<evidence type="ECO:0000256" key="1">
    <source>
        <dbReference type="ARBA" id="ARBA00023121"/>
    </source>
</evidence>
<dbReference type="SUPFAM" id="SSF82549">
    <property type="entry name" value="DAK1/DegV-like"/>
    <property type="match status" value="1"/>
</dbReference>